<dbReference type="KEGG" id="enc:ECL_B115"/>
<protein>
    <submittedName>
        <fullName evidence="1">Uncharacterized protein</fullName>
    </submittedName>
</protein>
<proteinExistence type="predicted"/>
<evidence type="ECO:0000313" key="2">
    <source>
        <dbReference type="Proteomes" id="UP000002363"/>
    </source>
</evidence>
<dbReference type="EnsemblBacteria" id="ADF65077">
    <property type="protein sequence ID" value="ADF65077"/>
    <property type="gene ID" value="ECL_B115"/>
</dbReference>
<sequence length="38" mass="4228">MPEISLPGRLKVDDNLVKNNIHVRDSLLAILGVYLSHS</sequence>
<evidence type="ECO:0000313" key="1">
    <source>
        <dbReference type="EMBL" id="ADF65077.1"/>
    </source>
</evidence>
<dbReference type="Proteomes" id="UP000002363">
    <property type="component" value="Plasmid pECL_B"/>
</dbReference>
<gene>
    <name evidence="1" type="ordered locus">ECL_B115</name>
</gene>
<dbReference type="HOGENOM" id="CLU_3327503_0_0_6"/>
<accession>A0A0H3CU70</accession>
<dbReference type="AlphaFoldDB" id="A0A0H3CU70"/>
<organism evidence="1 2">
    <name type="scientific">Enterobacter cloacae subsp. cloacae (strain ATCC 13047 / DSM 30054 / NBRC 13535 / NCTC 10005 / WDCM 00083 / NCDC 279-56)</name>
    <dbReference type="NCBI Taxonomy" id="716541"/>
    <lineage>
        <taxon>Bacteria</taxon>
        <taxon>Pseudomonadati</taxon>
        <taxon>Pseudomonadota</taxon>
        <taxon>Gammaproteobacteria</taxon>
        <taxon>Enterobacterales</taxon>
        <taxon>Enterobacteriaceae</taxon>
        <taxon>Enterobacter</taxon>
        <taxon>Enterobacter cloacae complex</taxon>
    </lineage>
</organism>
<name>A0A0H3CU70_ENTCC</name>
<keyword evidence="1" id="KW-0614">Plasmid</keyword>
<keyword evidence="2" id="KW-1185">Reference proteome</keyword>
<geneLocation type="plasmid" evidence="1 2">
    <name>pECL_B</name>
</geneLocation>
<reference evidence="1 2" key="1">
    <citation type="journal article" date="2010" name="J. Bacteriol.">
        <title>Complete genome sequence of Enterobacter cloacae subsp. cloacae type strain ATCC 13047.</title>
        <authorList>
            <person name="Ren Y."/>
            <person name="Ren Y."/>
            <person name="Zhou Z."/>
            <person name="Guo X."/>
            <person name="Li Y."/>
            <person name="Feng L."/>
            <person name="Wang L."/>
        </authorList>
    </citation>
    <scope>NUCLEOTIDE SEQUENCE [LARGE SCALE GENOMIC DNA]</scope>
    <source>
        <strain evidence="2">ATCC 13047 / DSM 30054 / NBRC 13535 / NCTC 10005 / WDCM 00083 / NCDC 279-56</strain>
        <plasmid evidence="1">pECL_B</plasmid>
    </source>
</reference>
<dbReference type="EMBL" id="CP001920">
    <property type="protein sequence ID" value="ADF65077.1"/>
    <property type="molecule type" value="Genomic_DNA"/>
</dbReference>